<dbReference type="GO" id="GO:0006048">
    <property type="term" value="P:UDP-N-acetylglucosamine biosynthetic process"/>
    <property type="evidence" value="ECO:0007669"/>
    <property type="project" value="UniProtKB-UniPathway"/>
</dbReference>
<evidence type="ECO:0000256" key="7">
    <source>
        <dbReference type="ARBA" id="ARBA00023268"/>
    </source>
</evidence>
<evidence type="ECO:0000256" key="8">
    <source>
        <dbReference type="ARBA" id="ARBA00023315"/>
    </source>
</evidence>
<feature type="domain" description="Nucleotidyl transferase" evidence="11">
    <location>
        <begin position="3"/>
        <end position="235"/>
    </location>
</feature>
<dbReference type="GO" id="GO:0019134">
    <property type="term" value="F:glucosamine-1-phosphate N-acetyltransferase activity"/>
    <property type="evidence" value="ECO:0007669"/>
    <property type="project" value="UniProtKB-EC"/>
</dbReference>
<dbReference type="AlphaFoldDB" id="A0A832YWX7"/>
<dbReference type="Pfam" id="PF00483">
    <property type="entry name" value="NTP_transferase"/>
    <property type="match status" value="1"/>
</dbReference>
<evidence type="ECO:0000313" key="13">
    <source>
        <dbReference type="EMBL" id="HIP56486.1"/>
    </source>
</evidence>
<keyword evidence="7" id="KW-0511">Multifunctional enzyme</keyword>
<dbReference type="NCBIfam" id="TIGR03992">
    <property type="entry name" value="Arch_glmU"/>
    <property type="match status" value="1"/>
</dbReference>
<evidence type="ECO:0000259" key="11">
    <source>
        <dbReference type="Pfam" id="PF00483"/>
    </source>
</evidence>
<comment type="catalytic activity">
    <reaction evidence="9">
        <text>alpha-D-glucosamine 1-phosphate + acetyl-CoA = N-acetyl-alpha-D-glucosamine 1-phosphate + CoA + H(+)</text>
        <dbReference type="Rhea" id="RHEA:13725"/>
        <dbReference type="ChEBI" id="CHEBI:15378"/>
        <dbReference type="ChEBI" id="CHEBI:57287"/>
        <dbReference type="ChEBI" id="CHEBI:57288"/>
        <dbReference type="ChEBI" id="CHEBI:57776"/>
        <dbReference type="ChEBI" id="CHEBI:58516"/>
        <dbReference type="EC" id="2.3.1.157"/>
    </reaction>
</comment>
<dbReference type="InterPro" id="IPR029044">
    <property type="entry name" value="Nucleotide-diphossugar_trans"/>
</dbReference>
<name>A0A832YWX7_9CREN</name>
<dbReference type="InterPro" id="IPR005835">
    <property type="entry name" value="NTP_transferase_dom"/>
</dbReference>
<dbReference type="CDD" id="cd04181">
    <property type="entry name" value="NTP_transferase"/>
    <property type="match status" value="1"/>
</dbReference>
<dbReference type="UniPathway" id="UPA00113">
    <property type="reaction ID" value="UER00532"/>
</dbReference>
<dbReference type="SUPFAM" id="SSF51161">
    <property type="entry name" value="Trimeric LpxA-like enzymes"/>
    <property type="match status" value="1"/>
</dbReference>
<dbReference type="Pfam" id="PF25087">
    <property type="entry name" value="GMPPB_C"/>
    <property type="match status" value="1"/>
</dbReference>
<comment type="similarity">
    <text evidence="4">In the N-terminal section; belongs to the N-acetylglucosamine-1-phosphate uridyltransferase family.</text>
</comment>
<gene>
    <name evidence="13" type="ORF">EYH02_00215</name>
</gene>
<evidence type="ECO:0000256" key="1">
    <source>
        <dbReference type="ARBA" id="ARBA00005166"/>
    </source>
</evidence>
<reference evidence="13" key="1">
    <citation type="journal article" date="2020" name="ISME J.">
        <title>Gammaproteobacteria mediating utilization of methyl-, sulfur- and petroleum organic compounds in deep ocean hydrothermal plumes.</title>
        <authorList>
            <person name="Zhou Z."/>
            <person name="Liu Y."/>
            <person name="Pan J."/>
            <person name="Cron B.R."/>
            <person name="Toner B.M."/>
            <person name="Anantharaman K."/>
            <person name="Breier J.A."/>
            <person name="Dick G.J."/>
            <person name="Li M."/>
        </authorList>
    </citation>
    <scope>NUCLEOTIDE SEQUENCE</scope>
    <source>
        <strain evidence="13">SZUA-1435</strain>
    </source>
</reference>
<evidence type="ECO:0000256" key="10">
    <source>
        <dbReference type="ARBA" id="ARBA00048493"/>
    </source>
</evidence>
<protein>
    <submittedName>
        <fullName evidence="13">Nucleotidyl transferase</fullName>
    </submittedName>
</protein>
<feature type="domain" description="Mannose-1-phosphate guanyltransferase C-terminal" evidence="12">
    <location>
        <begin position="273"/>
        <end position="356"/>
    </location>
</feature>
<accession>A0A832YWX7</accession>
<dbReference type="InterPro" id="IPR011004">
    <property type="entry name" value="Trimer_LpxA-like_sf"/>
</dbReference>
<dbReference type="InterPro" id="IPR050065">
    <property type="entry name" value="GlmU-like"/>
</dbReference>
<dbReference type="InterPro" id="IPR023915">
    <property type="entry name" value="Bifunctiontional_GlmU_arc-type"/>
</dbReference>
<evidence type="ECO:0000256" key="4">
    <source>
        <dbReference type="ARBA" id="ARBA00007947"/>
    </source>
</evidence>
<dbReference type="CDD" id="cd05636">
    <property type="entry name" value="LbH_G1P_TT_C_like"/>
    <property type="match status" value="1"/>
</dbReference>
<evidence type="ECO:0000313" key="14">
    <source>
        <dbReference type="Proteomes" id="UP000605805"/>
    </source>
</evidence>
<dbReference type="EMBL" id="DQTV01000007">
    <property type="protein sequence ID" value="HIP56486.1"/>
    <property type="molecule type" value="Genomic_DNA"/>
</dbReference>
<proteinExistence type="inferred from homology"/>
<keyword evidence="8" id="KW-0012">Acyltransferase</keyword>
<dbReference type="InterPro" id="IPR056729">
    <property type="entry name" value="GMPPB_C"/>
</dbReference>
<keyword evidence="5 13" id="KW-0808">Transferase</keyword>
<comment type="pathway">
    <text evidence="2">Nucleotide-sugar biosynthesis; UDP-N-acetyl-alpha-D-glucosamine biosynthesis; UDP-N-acetyl-alpha-D-glucosamine from N-acetyl-alpha-D-glucosamine 1-phosphate: step 1/1.</text>
</comment>
<comment type="catalytic activity">
    <reaction evidence="10">
        <text>N-acetyl-alpha-D-glucosamine 1-phosphate + UTP + H(+) = UDP-N-acetyl-alpha-D-glucosamine + diphosphate</text>
        <dbReference type="Rhea" id="RHEA:13509"/>
        <dbReference type="ChEBI" id="CHEBI:15378"/>
        <dbReference type="ChEBI" id="CHEBI:33019"/>
        <dbReference type="ChEBI" id="CHEBI:46398"/>
        <dbReference type="ChEBI" id="CHEBI:57705"/>
        <dbReference type="ChEBI" id="CHEBI:57776"/>
        <dbReference type="EC" id="2.7.7.23"/>
    </reaction>
</comment>
<evidence type="ECO:0000256" key="2">
    <source>
        <dbReference type="ARBA" id="ARBA00005208"/>
    </source>
</evidence>
<keyword evidence="6" id="KW-0548">Nucleotidyltransferase</keyword>
<comment type="pathway">
    <text evidence="1">Nucleotide-sugar biosynthesis; UDP-N-acetyl-alpha-D-glucosamine biosynthesis; N-acetyl-alpha-D-glucosamine 1-phosphate from alpha-D-glucosamine 6-phosphate (route II): step 2/2.</text>
</comment>
<dbReference type="PANTHER" id="PTHR43584:SF8">
    <property type="entry name" value="N-ACETYLMURAMATE ALPHA-1-PHOSPHATE URIDYLYLTRANSFERASE"/>
    <property type="match status" value="1"/>
</dbReference>
<evidence type="ECO:0000259" key="12">
    <source>
        <dbReference type="Pfam" id="PF25087"/>
    </source>
</evidence>
<sequence>MIGIVLAAGRGRRLQPFTETRPKPLLPVLDKPLIAKPLEMLRNLGISRVVVVVSYMKDALMSAVKALANEIGIDVVFVDQREELGTAHAVKAVLRDYEEDAVIIHGDLYVDPDYVARVLKPLIKERKHDMVVVAARVDDIRRFGKLIVSGDRVLEIVEKPEECGAGLANTGIYIVSVPVLKLVEFVERSPRGEYEFTDVVRLAHRHGFEVRYVEIESRSWMDVGYPWHIIEVNRLELEKRATRVLRGDVEPYVTVKGPVIVDEGAEIRSGSYIVGPVYIGRDVEIGPNAYIRPYSVILQGSRIGFSVEVKESVVMEYVHASHLSYIGDSVVGEHTNLGAGTVLANLRFDNKNVKVTVEGERIDTGRRKLGALVGGYVKTGVNVSIMPGVKIGSYSVIYPGVTVYRDVPPRTVVKDIWR</sequence>
<evidence type="ECO:0000256" key="6">
    <source>
        <dbReference type="ARBA" id="ARBA00022695"/>
    </source>
</evidence>
<evidence type="ECO:0000256" key="9">
    <source>
        <dbReference type="ARBA" id="ARBA00048247"/>
    </source>
</evidence>
<dbReference type="GO" id="GO:0003977">
    <property type="term" value="F:UDP-N-acetylglucosamine diphosphorylase activity"/>
    <property type="evidence" value="ECO:0007669"/>
    <property type="project" value="UniProtKB-EC"/>
</dbReference>
<dbReference type="PANTHER" id="PTHR43584">
    <property type="entry name" value="NUCLEOTIDYL TRANSFERASE"/>
    <property type="match status" value="1"/>
</dbReference>
<evidence type="ECO:0000256" key="5">
    <source>
        <dbReference type="ARBA" id="ARBA00022679"/>
    </source>
</evidence>
<comment type="caution">
    <text evidence="13">The sequence shown here is derived from an EMBL/GenBank/DDBJ whole genome shotgun (WGS) entry which is preliminary data.</text>
</comment>
<evidence type="ECO:0000256" key="3">
    <source>
        <dbReference type="ARBA" id="ARBA00007707"/>
    </source>
</evidence>
<dbReference type="Gene3D" id="3.90.550.10">
    <property type="entry name" value="Spore Coat Polysaccharide Biosynthesis Protein SpsA, Chain A"/>
    <property type="match status" value="1"/>
</dbReference>
<dbReference type="Proteomes" id="UP000605805">
    <property type="component" value="Unassembled WGS sequence"/>
</dbReference>
<dbReference type="SUPFAM" id="SSF53448">
    <property type="entry name" value="Nucleotide-diphospho-sugar transferases"/>
    <property type="match status" value="1"/>
</dbReference>
<comment type="similarity">
    <text evidence="3">In the C-terminal section; belongs to the transferase hexapeptide repeat family.</text>
</comment>
<dbReference type="Gene3D" id="2.160.10.10">
    <property type="entry name" value="Hexapeptide repeat proteins"/>
    <property type="match status" value="1"/>
</dbReference>
<organism evidence="13 14">
    <name type="scientific">Ignisphaera aggregans</name>
    <dbReference type="NCBI Taxonomy" id="334771"/>
    <lineage>
        <taxon>Archaea</taxon>
        <taxon>Thermoproteota</taxon>
        <taxon>Thermoprotei</taxon>
        <taxon>Desulfurococcales</taxon>
        <taxon>Desulfurococcaceae</taxon>
        <taxon>Ignisphaera</taxon>
    </lineage>
</organism>